<dbReference type="RefSeq" id="WP_094078971.1">
    <property type="nucleotide sequence ID" value="NZ_CP165644.1"/>
</dbReference>
<evidence type="ECO:0000256" key="1">
    <source>
        <dbReference type="ARBA" id="ARBA00004651"/>
    </source>
</evidence>
<keyword evidence="7 8" id="KW-0472">Membrane</keyword>
<keyword evidence="4" id="KW-1003">Cell membrane</keyword>
<feature type="transmembrane region" description="Helical" evidence="8">
    <location>
        <begin position="6"/>
        <end position="24"/>
    </location>
</feature>
<evidence type="ECO:0000256" key="4">
    <source>
        <dbReference type="ARBA" id="ARBA00022475"/>
    </source>
</evidence>
<dbReference type="PANTHER" id="PTHR36838">
    <property type="entry name" value="AUXIN EFFLUX CARRIER FAMILY PROTEIN"/>
    <property type="match status" value="1"/>
</dbReference>
<dbReference type="Pfam" id="PF03547">
    <property type="entry name" value="Mem_trans"/>
    <property type="match status" value="1"/>
</dbReference>
<feature type="transmembrane region" description="Helical" evidence="8">
    <location>
        <begin position="170"/>
        <end position="190"/>
    </location>
</feature>
<gene>
    <name evidence="9" type="ORF">AB8B22_03610</name>
</gene>
<keyword evidence="3" id="KW-0813">Transport</keyword>
<evidence type="ECO:0000256" key="5">
    <source>
        <dbReference type="ARBA" id="ARBA00022692"/>
    </source>
</evidence>
<name>A0AB39VKV6_9FUSO</name>
<dbReference type="GO" id="GO:0005886">
    <property type="term" value="C:plasma membrane"/>
    <property type="evidence" value="ECO:0007669"/>
    <property type="project" value="UniProtKB-SubCell"/>
</dbReference>
<dbReference type="GO" id="GO:0055085">
    <property type="term" value="P:transmembrane transport"/>
    <property type="evidence" value="ECO:0007669"/>
    <property type="project" value="InterPro"/>
</dbReference>
<dbReference type="PANTHER" id="PTHR36838:SF1">
    <property type="entry name" value="SLR1864 PROTEIN"/>
    <property type="match status" value="1"/>
</dbReference>
<keyword evidence="5 8" id="KW-0812">Transmembrane</keyword>
<proteinExistence type="inferred from homology"/>
<comment type="subcellular location">
    <subcellularLocation>
        <location evidence="1">Cell membrane</location>
        <topology evidence="1">Multi-pass membrane protein</topology>
    </subcellularLocation>
</comment>
<feature type="transmembrane region" description="Helical" evidence="8">
    <location>
        <begin position="202"/>
        <end position="222"/>
    </location>
</feature>
<comment type="similarity">
    <text evidence="2">Belongs to the auxin efflux carrier (TC 2.A.69) family.</text>
</comment>
<dbReference type="KEGG" id="lrug:AB8B22_03610"/>
<organism evidence="9">
    <name type="scientific">Leptotrichia rugosa</name>
    <dbReference type="NCBI Taxonomy" id="3239302"/>
    <lineage>
        <taxon>Bacteria</taxon>
        <taxon>Fusobacteriati</taxon>
        <taxon>Fusobacteriota</taxon>
        <taxon>Fusobacteriia</taxon>
        <taxon>Fusobacteriales</taxon>
        <taxon>Leptotrichiaceae</taxon>
        <taxon>Leptotrichia</taxon>
    </lineage>
</organism>
<feature type="transmembrane region" description="Helical" evidence="8">
    <location>
        <begin position="36"/>
        <end position="58"/>
    </location>
</feature>
<feature type="transmembrane region" description="Helical" evidence="8">
    <location>
        <begin position="294"/>
        <end position="317"/>
    </location>
</feature>
<accession>A0AB39VKV6</accession>
<evidence type="ECO:0000256" key="6">
    <source>
        <dbReference type="ARBA" id="ARBA00022989"/>
    </source>
</evidence>
<dbReference type="Gene3D" id="1.20.1530.20">
    <property type="match status" value="1"/>
</dbReference>
<feature type="transmembrane region" description="Helical" evidence="8">
    <location>
        <begin position="234"/>
        <end position="259"/>
    </location>
</feature>
<protein>
    <submittedName>
        <fullName evidence="9">AEC family transporter</fullName>
    </submittedName>
</protein>
<evidence type="ECO:0000256" key="2">
    <source>
        <dbReference type="ARBA" id="ARBA00010145"/>
    </source>
</evidence>
<evidence type="ECO:0000256" key="7">
    <source>
        <dbReference type="ARBA" id="ARBA00023136"/>
    </source>
</evidence>
<feature type="transmembrane region" description="Helical" evidence="8">
    <location>
        <begin position="100"/>
        <end position="123"/>
    </location>
</feature>
<evidence type="ECO:0000313" key="9">
    <source>
        <dbReference type="EMBL" id="XDU67513.1"/>
    </source>
</evidence>
<evidence type="ECO:0000256" key="8">
    <source>
        <dbReference type="SAM" id="Phobius"/>
    </source>
</evidence>
<evidence type="ECO:0000256" key="3">
    <source>
        <dbReference type="ARBA" id="ARBA00022448"/>
    </source>
</evidence>
<dbReference type="InterPro" id="IPR038770">
    <property type="entry name" value="Na+/solute_symporter_sf"/>
</dbReference>
<sequence length="320" mass="36013">MVFFTSLGSIFPVIFIIALGYVLKKRHWFHHTFSENVSKLIMNVSLPASIFVSVFKYLKLEVLENLSNRLIFTFLSVIIGYLVAYLMIKAVKMRDGRRGAFYNAVVNGNTIFIGMPLNIALFGEQSLPYYLMYYITNTISIWTLGYIFLENDPMEVDSKNRKRSGINWKKLLSPALVAFVISFIFLALKVEIPKPIFNTLDYVGEIVTPLALLYIGIVLADAGLHSIRFDKDTVLALIGRFIISSVVMIVLVKLAGHYINITRNDLNTYVIQSATPVFAALPILTNETKGDIGYATNVVTTSTILFIIVVPLLMTILKFL</sequence>
<reference evidence="9" key="1">
    <citation type="submission" date="2024-07" db="EMBL/GenBank/DDBJ databases">
        <authorList>
            <person name="Li X.-J."/>
            <person name="Wang X."/>
        </authorList>
    </citation>
    <scope>NUCLEOTIDE SEQUENCE</scope>
    <source>
        <strain evidence="9">HSP-334</strain>
    </source>
</reference>
<dbReference type="AlphaFoldDB" id="A0AB39VKV6"/>
<dbReference type="InterPro" id="IPR004776">
    <property type="entry name" value="Mem_transp_PIN-like"/>
</dbReference>
<keyword evidence="6 8" id="KW-1133">Transmembrane helix</keyword>
<feature type="transmembrane region" description="Helical" evidence="8">
    <location>
        <begin position="129"/>
        <end position="149"/>
    </location>
</feature>
<feature type="transmembrane region" description="Helical" evidence="8">
    <location>
        <begin position="70"/>
        <end position="88"/>
    </location>
</feature>
<dbReference type="EMBL" id="CP165644">
    <property type="protein sequence ID" value="XDU67513.1"/>
    <property type="molecule type" value="Genomic_DNA"/>
</dbReference>